<dbReference type="Proteomes" id="UP001601976">
    <property type="component" value="Unassembled WGS sequence"/>
</dbReference>
<sequence>MNGDHERDAALSQAVRLREDGRAAEARGRLVALAERYPQDAEIAYQTAWAHDVLGLESEAVPFYERALSVPGLPAEDRHGVFLGLGSTYRVLGRYEPALRTLRRGLEEFPHDPALEAFLAMALYNTGEGREAVRTLLRALAATSGDARVRGYRRAIEQYADDLDAIEQA</sequence>
<evidence type="ECO:0000313" key="3">
    <source>
        <dbReference type="EMBL" id="MFF3342678.1"/>
    </source>
</evidence>
<dbReference type="InterPro" id="IPR019734">
    <property type="entry name" value="TPR_rpt"/>
</dbReference>
<evidence type="ECO:0000256" key="1">
    <source>
        <dbReference type="PROSITE-ProRule" id="PRU00339"/>
    </source>
</evidence>
<name>A0ABW6RP99_9ACTN</name>
<dbReference type="SMART" id="SM00028">
    <property type="entry name" value="TPR"/>
    <property type="match status" value="3"/>
</dbReference>
<keyword evidence="1" id="KW-0802">TPR repeat</keyword>
<keyword evidence="4" id="KW-1185">Reference proteome</keyword>
<dbReference type="RefSeq" id="WP_387897681.1">
    <property type="nucleotide sequence ID" value="NZ_JBIAPK010000010.1"/>
</dbReference>
<dbReference type="InterPro" id="IPR041656">
    <property type="entry name" value="TPR_5"/>
</dbReference>
<dbReference type="Pfam" id="PF12688">
    <property type="entry name" value="TPR_5"/>
    <property type="match status" value="1"/>
</dbReference>
<reference evidence="3 4" key="1">
    <citation type="submission" date="2024-10" db="EMBL/GenBank/DDBJ databases">
        <title>The Natural Products Discovery Center: Release of the First 8490 Sequenced Strains for Exploring Actinobacteria Biosynthetic Diversity.</title>
        <authorList>
            <person name="Kalkreuter E."/>
            <person name="Kautsar S.A."/>
            <person name="Yang D."/>
            <person name="Bader C.D."/>
            <person name="Teijaro C.N."/>
            <person name="Fluegel L."/>
            <person name="Davis C.M."/>
            <person name="Simpson J.R."/>
            <person name="Lauterbach L."/>
            <person name="Steele A.D."/>
            <person name="Gui C."/>
            <person name="Meng S."/>
            <person name="Li G."/>
            <person name="Viehrig K."/>
            <person name="Ye F."/>
            <person name="Su P."/>
            <person name="Kiefer A.F."/>
            <person name="Nichols A."/>
            <person name="Cepeda A.J."/>
            <person name="Yan W."/>
            <person name="Fan B."/>
            <person name="Jiang Y."/>
            <person name="Adhikari A."/>
            <person name="Zheng C.-J."/>
            <person name="Schuster L."/>
            <person name="Cowan T.M."/>
            <person name="Smanski M.J."/>
            <person name="Chevrette M.G."/>
            <person name="De Carvalho L.P.S."/>
            <person name="Shen B."/>
        </authorList>
    </citation>
    <scope>NUCLEOTIDE SEQUENCE [LARGE SCALE GENOMIC DNA]</scope>
    <source>
        <strain evidence="3 4">NPDC003029</strain>
    </source>
</reference>
<evidence type="ECO:0000259" key="2">
    <source>
        <dbReference type="Pfam" id="PF12688"/>
    </source>
</evidence>
<organism evidence="3 4">
    <name type="scientific">Streptomyces flavidovirens</name>
    <dbReference type="NCBI Taxonomy" id="67298"/>
    <lineage>
        <taxon>Bacteria</taxon>
        <taxon>Bacillati</taxon>
        <taxon>Actinomycetota</taxon>
        <taxon>Actinomycetes</taxon>
        <taxon>Kitasatosporales</taxon>
        <taxon>Streptomycetaceae</taxon>
        <taxon>Streptomyces</taxon>
    </lineage>
</organism>
<dbReference type="Gene3D" id="1.25.40.10">
    <property type="entry name" value="Tetratricopeptide repeat domain"/>
    <property type="match status" value="1"/>
</dbReference>
<feature type="repeat" description="TPR" evidence="1">
    <location>
        <begin position="79"/>
        <end position="112"/>
    </location>
</feature>
<dbReference type="PROSITE" id="PS50005">
    <property type="entry name" value="TPR"/>
    <property type="match status" value="1"/>
</dbReference>
<feature type="domain" description="Tetratrico peptide repeat group 5" evidence="2">
    <location>
        <begin position="43"/>
        <end position="163"/>
    </location>
</feature>
<evidence type="ECO:0000313" key="4">
    <source>
        <dbReference type="Proteomes" id="UP001601976"/>
    </source>
</evidence>
<comment type="caution">
    <text evidence="3">The sequence shown here is derived from an EMBL/GenBank/DDBJ whole genome shotgun (WGS) entry which is preliminary data.</text>
</comment>
<gene>
    <name evidence="3" type="ORF">ACFYWW_28795</name>
</gene>
<dbReference type="InterPro" id="IPR011990">
    <property type="entry name" value="TPR-like_helical_dom_sf"/>
</dbReference>
<dbReference type="SUPFAM" id="SSF48452">
    <property type="entry name" value="TPR-like"/>
    <property type="match status" value="1"/>
</dbReference>
<proteinExistence type="predicted"/>
<protein>
    <submittedName>
        <fullName evidence="3">Tetratricopeptide repeat protein</fullName>
    </submittedName>
</protein>
<accession>A0ABW6RP99</accession>
<dbReference type="EMBL" id="JBIAPK010000010">
    <property type="protein sequence ID" value="MFF3342678.1"/>
    <property type="molecule type" value="Genomic_DNA"/>
</dbReference>